<evidence type="ECO:0000256" key="1">
    <source>
        <dbReference type="ARBA" id="ARBA00004167"/>
    </source>
</evidence>
<evidence type="ECO:0000313" key="6">
    <source>
        <dbReference type="Proteomes" id="UP000694906"/>
    </source>
</evidence>
<evidence type="ECO:0000256" key="4">
    <source>
        <dbReference type="ARBA" id="ARBA00023136"/>
    </source>
</evidence>
<dbReference type="PANTHER" id="PTHR28649:SF1">
    <property type="entry name" value="SMALL INTEGRAL MEMBRANE PROTEIN 41"/>
    <property type="match status" value="1"/>
</dbReference>
<protein>
    <submittedName>
        <fullName evidence="7">Uncharacterized protein LOC110343856</fullName>
    </submittedName>
</protein>
<keyword evidence="3 5" id="KW-1133">Transmembrane helix</keyword>
<dbReference type="Proteomes" id="UP000694906">
    <property type="component" value="Unplaced"/>
</dbReference>
<keyword evidence="2 5" id="KW-0812">Transmembrane</keyword>
<organism evidence="6 7">
    <name type="scientific">Heterocephalus glaber</name>
    <name type="common">Naked mole rat</name>
    <dbReference type="NCBI Taxonomy" id="10181"/>
    <lineage>
        <taxon>Eukaryota</taxon>
        <taxon>Metazoa</taxon>
        <taxon>Chordata</taxon>
        <taxon>Craniata</taxon>
        <taxon>Vertebrata</taxon>
        <taxon>Euteleostomi</taxon>
        <taxon>Mammalia</taxon>
        <taxon>Eutheria</taxon>
        <taxon>Euarchontoglires</taxon>
        <taxon>Glires</taxon>
        <taxon>Rodentia</taxon>
        <taxon>Hystricomorpha</taxon>
        <taxon>Bathyergidae</taxon>
        <taxon>Heterocephalus</taxon>
    </lineage>
</organism>
<proteinExistence type="predicted"/>
<dbReference type="GeneID" id="110343856"/>
<keyword evidence="4 5" id="KW-0472">Membrane</keyword>
<gene>
    <name evidence="7" type="primary">LOC110343856</name>
</gene>
<sequence length="244" mass="26220">MNSSQADSVAQAAWLSSCCNQSGALPESLEGPPVVQAVVLGVLSLLVLCGVLFLGGNLLVRAHGLTALLAYERRASLEAETSGGTKGQPCWALALPFALEAGERLLQASSGGVWPAQVWRTDVAQSKELCAPSLSGGGLTRASPLLPLCGQYVQEHCFLLSSWRLVLRGEWVLCALSFRLQTCLNRSLSVQEVEAAMTWEDGHVCVCVGKMTQLSLSPDVEFVNRSKILLNMFENQTVCEQKRS</sequence>
<dbReference type="GO" id="GO:0016020">
    <property type="term" value="C:membrane"/>
    <property type="evidence" value="ECO:0007669"/>
    <property type="project" value="UniProtKB-SubCell"/>
</dbReference>
<keyword evidence="6" id="KW-1185">Reference proteome</keyword>
<feature type="transmembrane region" description="Helical" evidence="5">
    <location>
        <begin position="34"/>
        <end position="60"/>
    </location>
</feature>
<dbReference type="PANTHER" id="PTHR28649">
    <property type="entry name" value="PROTEIN REPRIMO-RELATED"/>
    <property type="match status" value="1"/>
</dbReference>
<evidence type="ECO:0000256" key="3">
    <source>
        <dbReference type="ARBA" id="ARBA00022989"/>
    </source>
</evidence>
<evidence type="ECO:0000256" key="2">
    <source>
        <dbReference type="ARBA" id="ARBA00022692"/>
    </source>
</evidence>
<accession>A0AAX6RSB2</accession>
<name>A0AAX6RSB2_HETGA</name>
<dbReference type="InterPro" id="IPR043383">
    <property type="entry name" value="Reprimo_fam"/>
</dbReference>
<dbReference type="RefSeq" id="XP_021098683.1">
    <property type="nucleotide sequence ID" value="XM_021243024.1"/>
</dbReference>
<evidence type="ECO:0000313" key="7">
    <source>
        <dbReference type="RefSeq" id="XP_021098683.1"/>
    </source>
</evidence>
<evidence type="ECO:0000256" key="5">
    <source>
        <dbReference type="SAM" id="Phobius"/>
    </source>
</evidence>
<dbReference type="AlphaFoldDB" id="A0AAX6RSB2"/>
<reference evidence="7" key="1">
    <citation type="submission" date="2025-08" db="UniProtKB">
        <authorList>
            <consortium name="RefSeq"/>
        </authorList>
    </citation>
    <scope>IDENTIFICATION</scope>
</reference>
<comment type="subcellular location">
    <subcellularLocation>
        <location evidence="1">Membrane</location>
        <topology evidence="1">Single-pass membrane protein</topology>
    </subcellularLocation>
</comment>